<organism evidence="1 2">
    <name type="scientific">Aphis craccivora</name>
    <name type="common">Cowpea aphid</name>
    <dbReference type="NCBI Taxonomy" id="307492"/>
    <lineage>
        <taxon>Eukaryota</taxon>
        <taxon>Metazoa</taxon>
        <taxon>Ecdysozoa</taxon>
        <taxon>Arthropoda</taxon>
        <taxon>Hexapoda</taxon>
        <taxon>Insecta</taxon>
        <taxon>Pterygota</taxon>
        <taxon>Neoptera</taxon>
        <taxon>Paraneoptera</taxon>
        <taxon>Hemiptera</taxon>
        <taxon>Sternorrhyncha</taxon>
        <taxon>Aphidomorpha</taxon>
        <taxon>Aphidoidea</taxon>
        <taxon>Aphididae</taxon>
        <taxon>Aphidini</taxon>
        <taxon>Aphis</taxon>
        <taxon>Aphis</taxon>
    </lineage>
</organism>
<dbReference type="EMBL" id="VUJU01002267">
    <property type="protein sequence ID" value="KAF0761914.1"/>
    <property type="molecule type" value="Genomic_DNA"/>
</dbReference>
<reference evidence="1 2" key="1">
    <citation type="submission" date="2019-08" db="EMBL/GenBank/DDBJ databases">
        <title>Whole genome of Aphis craccivora.</title>
        <authorList>
            <person name="Voronova N.V."/>
            <person name="Shulinski R.S."/>
            <person name="Bandarenka Y.V."/>
            <person name="Zhorov D.G."/>
            <person name="Warner D."/>
        </authorList>
    </citation>
    <scope>NUCLEOTIDE SEQUENCE [LARGE SCALE GENOMIC DNA]</scope>
    <source>
        <strain evidence="1">180601</strain>
        <tissue evidence="1">Whole Body</tissue>
    </source>
</reference>
<dbReference type="AlphaFoldDB" id="A0A6G0YVM7"/>
<evidence type="ECO:0000313" key="2">
    <source>
        <dbReference type="Proteomes" id="UP000478052"/>
    </source>
</evidence>
<keyword evidence="2" id="KW-1185">Reference proteome</keyword>
<protein>
    <submittedName>
        <fullName evidence="1">Uncharacterized protein</fullName>
    </submittedName>
</protein>
<dbReference type="Proteomes" id="UP000478052">
    <property type="component" value="Unassembled WGS sequence"/>
</dbReference>
<evidence type="ECO:0000313" key="1">
    <source>
        <dbReference type="EMBL" id="KAF0761914.1"/>
    </source>
</evidence>
<accession>A0A6G0YVM7</accession>
<name>A0A6G0YVM7_APHCR</name>
<sequence>MTKYPIKILTFIKKKVITQCLWRKLLSCQSKNRYFTNVIFSHEIKKISALYFSPVNNIISVFKELINSNYYVENERDLQTVVDYFEDM</sequence>
<proteinExistence type="predicted"/>
<gene>
    <name evidence="1" type="ORF">FWK35_00037748</name>
</gene>
<comment type="caution">
    <text evidence="1">The sequence shown here is derived from an EMBL/GenBank/DDBJ whole genome shotgun (WGS) entry which is preliminary data.</text>
</comment>